<dbReference type="OrthoDB" id="7889077at2"/>
<sequence length="174" mass="18518">MTDYEALLIGGRSGVGKSTVGWEISGLLEEAGVPHCVLDGDCLGHVSPAPPDDPHRAALTERNLAAVWANFAALGHRRLIYTNTASVLEDGLFRRALGGGSLRLVRVLLTASDETAAARLARRESGGGLTSHIRRGHAAARRLDAEAPADTVRVATDGRRVREIAREVVKVVGW</sequence>
<evidence type="ECO:0000313" key="2">
    <source>
        <dbReference type="Proteomes" id="UP000327000"/>
    </source>
</evidence>
<dbReference type="Proteomes" id="UP000327000">
    <property type="component" value="Unassembled WGS sequence"/>
</dbReference>
<keyword evidence="2" id="KW-1185">Reference proteome</keyword>
<accession>A0A5N5W8F4</accession>
<reference evidence="1 2" key="1">
    <citation type="journal article" date="2019" name="Microb. Cell Fact.">
        <title>Exploring novel herbicidin analogues by transcriptional regulator overexpression and MS/MS molecular networking.</title>
        <authorList>
            <person name="Shi Y."/>
            <person name="Gu R."/>
            <person name="Li Y."/>
            <person name="Wang X."/>
            <person name="Ren W."/>
            <person name="Li X."/>
            <person name="Wang L."/>
            <person name="Xie Y."/>
            <person name="Hong B."/>
        </authorList>
    </citation>
    <scope>NUCLEOTIDE SEQUENCE [LARGE SCALE GENOMIC DNA]</scope>
    <source>
        <strain evidence="1 2">US-43</strain>
    </source>
</reference>
<dbReference type="RefSeq" id="WP_152263644.1">
    <property type="nucleotide sequence ID" value="NZ_VOKX01000026.1"/>
</dbReference>
<dbReference type="EMBL" id="VOKX01000026">
    <property type="protein sequence ID" value="KAB7845511.1"/>
    <property type="molecule type" value="Genomic_DNA"/>
</dbReference>
<dbReference type="SUPFAM" id="SSF52540">
    <property type="entry name" value="P-loop containing nucleoside triphosphate hydrolases"/>
    <property type="match status" value="1"/>
</dbReference>
<dbReference type="InterPro" id="IPR027417">
    <property type="entry name" value="P-loop_NTPase"/>
</dbReference>
<evidence type="ECO:0008006" key="3">
    <source>
        <dbReference type="Google" id="ProtNLM"/>
    </source>
</evidence>
<name>A0A5N5W8F4_STRMB</name>
<gene>
    <name evidence="1" type="ORF">FRZ00_13550</name>
</gene>
<dbReference type="AlphaFoldDB" id="A0A5N5W8F4"/>
<proteinExistence type="predicted"/>
<comment type="caution">
    <text evidence="1">The sequence shown here is derived from an EMBL/GenBank/DDBJ whole genome shotgun (WGS) entry which is preliminary data.</text>
</comment>
<evidence type="ECO:0000313" key="1">
    <source>
        <dbReference type="EMBL" id="KAB7845511.1"/>
    </source>
</evidence>
<protein>
    <recommendedName>
        <fullName evidence="3">Adenylyl-sulfate kinase</fullName>
    </recommendedName>
</protein>
<organism evidence="1 2">
    <name type="scientific">Streptomyces mobaraensis</name>
    <name type="common">Streptoverticillium mobaraense</name>
    <dbReference type="NCBI Taxonomy" id="35621"/>
    <lineage>
        <taxon>Bacteria</taxon>
        <taxon>Bacillati</taxon>
        <taxon>Actinomycetota</taxon>
        <taxon>Actinomycetes</taxon>
        <taxon>Kitasatosporales</taxon>
        <taxon>Streptomycetaceae</taxon>
        <taxon>Streptomyces</taxon>
    </lineage>
</organism>
<dbReference type="Gene3D" id="3.40.50.300">
    <property type="entry name" value="P-loop containing nucleotide triphosphate hydrolases"/>
    <property type="match status" value="1"/>
</dbReference>